<keyword evidence="2" id="KW-1133">Transmembrane helix</keyword>
<dbReference type="Proteomes" id="UP000192940">
    <property type="component" value="Chromosome I"/>
</dbReference>
<dbReference type="EMBL" id="LT840184">
    <property type="protein sequence ID" value="SMF86087.1"/>
    <property type="molecule type" value="Genomic_DNA"/>
</dbReference>
<feature type="region of interest" description="Disordered" evidence="1">
    <location>
        <begin position="21"/>
        <end position="53"/>
    </location>
</feature>
<gene>
    <name evidence="4" type="ORF">SAMN05661091_3284</name>
</gene>
<evidence type="ECO:0000256" key="2">
    <source>
        <dbReference type="SAM" id="Phobius"/>
    </source>
</evidence>
<dbReference type="AlphaFoldDB" id="A0A1X7HH73"/>
<dbReference type="RefSeq" id="WP_208914158.1">
    <property type="nucleotide sequence ID" value="NZ_LT840184.1"/>
</dbReference>
<accession>A0A1X7HH73</accession>
<evidence type="ECO:0000259" key="3">
    <source>
        <dbReference type="Pfam" id="PF14285"/>
    </source>
</evidence>
<dbReference type="Pfam" id="PF14285">
    <property type="entry name" value="DUF4367"/>
    <property type="match status" value="1"/>
</dbReference>
<feature type="transmembrane region" description="Helical" evidence="2">
    <location>
        <begin position="57"/>
        <end position="75"/>
    </location>
</feature>
<feature type="domain" description="DUF4367" evidence="3">
    <location>
        <begin position="160"/>
        <end position="268"/>
    </location>
</feature>
<sequence>MNNEKYDDWFNEVFDEAFERAASHSSTPDHDTKRESWLQVKQQLESKSRRKQRRRRFQMAGIIAASMAIGAILFSPPTITQAVSPIYQQIKEWGDGIVTIISGKDDSVTDTVPKTSPPPGRSGEIYENLGEEVLWSSSAEDNNLTLEEVKSRLTFTYSDFEYIPQGYKFHDVLVAPINEEASINDIAIQYVSESGKILNISYINIINGPVSVSTLSSPSSESFQLNSGTEALYTKGIASSIQFTHNGVMIRIVGEMSKEELLRMANSLP</sequence>
<proteinExistence type="predicted"/>
<keyword evidence="5" id="KW-1185">Reference proteome</keyword>
<name>A0A1X7HH73_9BACL</name>
<feature type="compositionally biased region" description="Basic and acidic residues" evidence="1">
    <location>
        <begin position="21"/>
        <end position="36"/>
    </location>
</feature>
<dbReference type="STRING" id="1313296.SAMN05661091_3284"/>
<reference evidence="4 5" key="1">
    <citation type="submission" date="2017-04" db="EMBL/GenBank/DDBJ databases">
        <authorList>
            <person name="Afonso C.L."/>
            <person name="Miller P.J."/>
            <person name="Scott M.A."/>
            <person name="Spackman E."/>
            <person name="Goraichik I."/>
            <person name="Dimitrov K.M."/>
            <person name="Suarez D.L."/>
            <person name="Swayne D.E."/>
        </authorList>
    </citation>
    <scope>NUCLEOTIDE SEQUENCE [LARGE SCALE GENOMIC DNA]</scope>
    <source>
        <strain evidence="4 5">N3/975</strain>
    </source>
</reference>
<protein>
    <submittedName>
        <fullName evidence="4">Sulfite oxidase and related enzymes</fullName>
    </submittedName>
</protein>
<organism evidence="4 5">
    <name type="scientific">Paenibacillus uliginis N3/975</name>
    <dbReference type="NCBI Taxonomy" id="1313296"/>
    <lineage>
        <taxon>Bacteria</taxon>
        <taxon>Bacillati</taxon>
        <taxon>Bacillota</taxon>
        <taxon>Bacilli</taxon>
        <taxon>Bacillales</taxon>
        <taxon>Paenibacillaceae</taxon>
        <taxon>Paenibacillus</taxon>
    </lineage>
</organism>
<evidence type="ECO:0000313" key="4">
    <source>
        <dbReference type="EMBL" id="SMF86087.1"/>
    </source>
</evidence>
<dbReference type="InterPro" id="IPR025377">
    <property type="entry name" value="DUF4367"/>
</dbReference>
<keyword evidence="2" id="KW-0812">Transmembrane</keyword>
<evidence type="ECO:0000256" key="1">
    <source>
        <dbReference type="SAM" id="MobiDB-lite"/>
    </source>
</evidence>
<keyword evidence="2" id="KW-0472">Membrane</keyword>
<evidence type="ECO:0000313" key="5">
    <source>
        <dbReference type="Proteomes" id="UP000192940"/>
    </source>
</evidence>